<accession>A0A8H5D3V2</accession>
<dbReference type="EMBL" id="JAACJM010000064">
    <property type="protein sequence ID" value="KAF5353135.1"/>
    <property type="molecule type" value="Genomic_DNA"/>
</dbReference>
<dbReference type="Gene3D" id="3.90.1200.10">
    <property type="match status" value="1"/>
</dbReference>
<dbReference type="Proteomes" id="UP000559256">
    <property type="component" value="Unassembled WGS sequence"/>
</dbReference>
<sequence>MYKEILNPKKNTRTQATASAYRQLPRLRRIWLGYQQHRESDGLGLPLAEPFTTYIYLNNAARTVHSPPNESSMIGGCHEAALYEAQFQAHLPSLVRLKELRKVIRDDHHVVFTHGNLERRNIMVRVNGTGDDEVEVVILDWELAGWRPAFWEGMLLEWSASMIRIWQDLRPLVQVGFEADVEREVQLRLVNGGMSPVP</sequence>
<dbReference type="AlphaFoldDB" id="A0A8H5D3V2"/>
<organism evidence="1 2">
    <name type="scientific">Tetrapyrgos nigripes</name>
    <dbReference type="NCBI Taxonomy" id="182062"/>
    <lineage>
        <taxon>Eukaryota</taxon>
        <taxon>Fungi</taxon>
        <taxon>Dikarya</taxon>
        <taxon>Basidiomycota</taxon>
        <taxon>Agaricomycotina</taxon>
        <taxon>Agaricomycetes</taxon>
        <taxon>Agaricomycetidae</taxon>
        <taxon>Agaricales</taxon>
        <taxon>Marasmiineae</taxon>
        <taxon>Marasmiaceae</taxon>
        <taxon>Tetrapyrgos</taxon>
    </lineage>
</organism>
<name>A0A8H5D3V2_9AGAR</name>
<gene>
    <name evidence="1" type="ORF">D9758_008779</name>
</gene>
<protein>
    <recommendedName>
        <fullName evidence="3">Aminoglycoside phosphotransferase domain-containing protein</fullName>
    </recommendedName>
</protein>
<proteinExistence type="predicted"/>
<evidence type="ECO:0000313" key="2">
    <source>
        <dbReference type="Proteomes" id="UP000559256"/>
    </source>
</evidence>
<comment type="caution">
    <text evidence="1">The sequence shown here is derived from an EMBL/GenBank/DDBJ whole genome shotgun (WGS) entry which is preliminary data.</text>
</comment>
<evidence type="ECO:0000313" key="1">
    <source>
        <dbReference type="EMBL" id="KAF5353135.1"/>
    </source>
</evidence>
<keyword evidence="2" id="KW-1185">Reference proteome</keyword>
<dbReference type="SUPFAM" id="SSF56112">
    <property type="entry name" value="Protein kinase-like (PK-like)"/>
    <property type="match status" value="1"/>
</dbReference>
<evidence type="ECO:0008006" key="3">
    <source>
        <dbReference type="Google" id="ProtNLM"/>
    </source>
</evidence>
<dbReference type="InterPro" id="IPR011009">
    <property type="entry name" value="Kinase-like_dom_sf"/>
</dbReference>
<dbReference type="OrthoDB" id="5404599at2759"/>
<reference evidence="1 2" key="1">
    <citation type="journal article" date="2020" name="ISME J.">
        <title>Uncovering the hidden diversity of litter-decomposition mechanisms in mushroom-forming fungi.</title>
        <authorList>
            <person name="Floudas D."/>
            <person name="Bentzer J."/>
            <person name="Ahren D."/>
            <person name="Johansson T."/>
            <person name="Persson P."/>
            <person name="Tunlid A."/>
        </authorList>
    </citation>
    <scope>NUCLEOTIDE SEQUENCE [LARGE SCALE GENOMIC DNA]</scope>
    <source>
        <strain evidence="1 2">CBS 291.85</strain>
    </source>
</reference>